<keyword evidence="4" id="KW-1185">Reference proteome</keyword>
<dbReference type="AlphaFoldDB" id="A0A839QSI4"/>
<dbReference type="PANTHER" id="PTHR32305:SF15">
    <property type="entry name" value="PROTEIN RHSA-RELATED"/>
    <property type="match status" value="1"/>
</dbReference>
<gene>
    <name evidence="3" type="ORF">E9229_003917</name>
</gene>
<organism evidence="3 4">
    <name type="scientific">Paeniglutamicibacter cryotolerans</name>
    <dbReference type="NCBI Taxonomy" id="670079"/>
    <lineage>
        <taxon>Bacteria</taxon>
        <taxon>Bacillati</taxon>
        <taxon>Actinomycetota</taxon>
        <taxon>Actinomycetes</taxon>
        <taxon>Micrococcales</taxon>
        <taxon>Micrococcaceae</taxon>
        <taxon>Paeniglutamicibacter</taxon>
    </lineage>
</organism>
<dbReference type="Pfam" id="PF25023">
    <property type="entry name" value="TEN_YD-shell"/>
    <property type="match status" value="1"/>
</dbReference>
<accession>A0A839QSI4</accession>
<dbReference type="InterPro" id="IPR022385">
    <property type="entry name" value="Rhs_assc_core"/>
</dbReference>
<dbReference type="Proteomes" id="UP000523000">
    <property type="component" value="Unassembled WGS sequence"/>
</dbReference>
<reference evidence="3 4" key="1">
    <citation type="submission" date="2020-08" db="EMBL/GenBank/DDBJ databases">
        <title>Sequencing the genomes of 1000 actinobacteria strains.</title>
        <authorList>
            <person name="Klenk H.-P."/>
        </authorList>
    </citation>
    <scope>NUCLEOTIDE SEQUENCE [LARGE SCALE GENOMIC DNA]</scope>
    <source>
        <strain evidence="3 4">DSM 22826</strain>
    </source>
</reference>
<dbReference type="InterPro" id="IPR056823">
    <property type="entry name" value="TEN-like_YD-shell"/>
</dbReference>
<dbReference type="RefSeq" id="WP_183513295.1">
    <property type="nucleotide sequence ID" value="NZ_JACHVS010000005.1"/>
</dbReference>
<proteinExistence type="predicted"/>
<dbReference type="PANTHER" id="PTHR32305">
    <property type="match status" value="1"/>
</dbReference>
<dbReference type="EMBL" id="JACHVS010000005">
    <property type="protein sequence ID" value="MBB2997645.1"/>
    <property type="molecule type" value="Genomic_DNA"/>
</dbReference>
<keyword evidence="1" id="KW-0677">Repeat</keyword>
<evidence type="ECO:0000313" key="3">
    <source>
        <dbReference type="EMBL" id="MBB2997645.1"/>
    </source>
</evidence>
<feature type="domain" description="Teneurin-like YD-shell" evidence="2">
    <location>
        <begin position="82"/>
        <end position="182"/>
    </location>
</feature>
<dbReference type="Gene3D" id="2.180.10.10">
    <property type="entry name" value="RHS repeat-associated core"/>
    <property type="match status" value="1"/>
</dbReference>
<dbReference type="InterPro" id="IPR050708">
    <property type="entry name" value="T6SS_VgrG/RHS"/>
</dbReference>
<name>A0A839QSI4_9MICC</name>
<evidence type="ECO:0000313" key="4">
    <source>
        <dbReference type="Proteomes" id="UP000523000"/>
    </source>
</evidence>
<evidence type="ECO:0000256" key="1">
    <source>
        <dbReference type="ARBA" id="ARBA00022737"/>
    </source>
</evidence>
<dbReference type="NCBIfam" id="TIGR03696">
    <property type="entry name" value="Rhs_assc_core"/>
    <property type="match status" value="1"/>
</dbReference>
<sequence length="255" mass="26343">MKSTKTTGTAYAKTYAGTTQHEMPSQKSPAGNYEFTYGRTDAQGLPVIEQAEHDNQGACLEHDPVTGEPLMLPTSSGMQSLYVHDGTGSPVALITNEPYVAFAYAYDPYGTPVLTQVSGGNAVAQNPYAFKDGTQDRTTGWVKYGARWYNPAIGRWTQQDTLDAPLDPANANRYAYAANDPINNADPLGLVTSQCLISGGVTAGLGLISVALAIGAVGATGTILGAPAGAVLTAGSLAVGGGPAASLTYSLFVCL</sequence>
<comment type="caution">
    <text evidence="3">The sequence shown here is derived from an EMBL/GenBank/DDBJ whole genome shotgun (WGS) entry which is preliminary data.</text>
</comment>
<protein>
    <submittedName>
        <fullName evidence="3">RHS repeat-associated protein</fullName>
    </submittedName>
</protein>
<evidence type="ECO:0000259" key="2">
    <source>
        <dbReference type="Pfam" id="PF25023"/>
    </source>
</evidence>